<evidence type="ECO:0000256" key="1">
    <source>
        <dbReference type="SAM" id="MobiDB-lite"/>
    </source>
</evidence>
<proteinExistence type="predicted"/>
<feature type="compositionally biased region" description="Basic and acidic residues" evidence="1">
    <location>
        <begin position="115"/>
        <end position="129"/>
    </location>
</feature>
<dbReference type="Proteomes" id="UP000504627">
    <property type="component" value="Unplaced"/>
</dbReference>
<feature type="region of interest" description="Disordered" evidence="1">
    <location>
        <begin position="107"/>
        <end position="132"/>
    </location>
</feature>
<keyword evidence="2" id="KW-0812">Transmembrane</keyword>
<evidence type="ECO:0000313" key="4">
    <source>
        <dbReference type="RefSeq" id="XP_039238221.1"/>
    </source>
</evidence>
<protein>
    <submittedName>
        <fullName evidence="4">Uncharacterized protein LOC120323439 isoform X4</fullName>
    </submittedName>
</protein>
<organism evidence="3 4">
    <name type="scientific">Pipra filicauda</name>
    <name type="common">Wire-tailed manakin</name>
    <dbReference type="NCBI Taxonomy" id="649802"/>
    <lineage>
        <taxon>Eukaryota</taxon>
        <taxon>Metazoa</taxon>
        <taxon>Chordata</taxon>
        <taxon>Craniata</taxon>
        <taxon>Vertebrata</taxon>
        <taxon>Euteleostomi</taxon>
        <taxon>Archelosauria</taxon>
        <taxon>Archosauria</taxon>
        <taxon>Dinosauria</taxon>
        <taxon>Saurischia</taxon>
        <taxon>Theropoda</taxon>
        <taxon>Coelurosauria</taxon>
        <taxon>Aves</taxon>
        <taxon>Neognathae</taxon>
        <taxon>Neoaves</taxon>
        <taxon>Telluraves</taxon>
        <taxon>Australaves</taxon>
        <taxon>Passeriformes</taxon>
        <taxon>Pipridae</taxon>
        <taxon>Pipra</taxon>
    </lineage>
</organism>
<keyword evidence="3" id="KW-1185">Reference proteome</keyword>
<dbReference type="AlphaFoldDB" id="A0A7R5K966"/>
<keyword evidence="2" id="KW-1133">Transmembrane helix</keyword>
<gene>
    <name evidence="4" type="primary">LOC120323439</name>
</gene>
<dbReference type="GeneID" id="120323439"/>
<keyword evidence="2" id="KW-0472">Membrane</keyword>
<feature type="compositionally biased region" description="Basic and acidic residues" evidence="1">
    <location>
        <begin position="55"/>
        <end position="73"/>
    </location>
</feature>
<feature type="transmembrane region" description="Helical" evidence="2">
    <location>
        <begin position="28"/>
        <end position="51"/>
    </location>
</feature>
<accession>A0A7R5K966</accession>
<evidence type="ECO:0000256" key="2">
    <source>
        <dbReference type="SAM" id="Phobius"/>
    </source>
</evidence>
<reference evidence="4" key="1">
    <citation type="submission" date="2025-08" db="UniProtKB">
        <authorList>
            <consortium name="RefSeq"/>
        </authorList>
    </citation>
    <scope>IDENTIFICATION</scope>
    <source>
        <tissue evidence="4">Muscle</tissue>
    </source>
</reference>
<evidence type="ECO:0000313" key="3">
    <source>
        <dbReference type="Proteomes" id="UP000504627"/>
    </source>
</evidence>
<sequence length="164" mass="17988">MDVGTGLVLPNSFEFRKWSQLGQEQGEAILFLSFYFFLLFLFLPVVSVLSVGDTPPEREIKPTHRVKSQEAKRLPAVGGALPASPPRCPFVPGREGLRVLERGTGCGSGAGRRHRGEEPLRRREGERKCPCSSPVPLSCPGFRPLSNDVLRLNLLCSSFTPKAA</sequence>
<name>A0A7R5K966_9PASS</name>
<dbReference type="RefSeq" id="XP_039238221.1">
    <property type="nucleotide sequence ID" value="XM_039382287.1"/>
</dbReference>
<feature type="region of interest" description="Disordered" evidence="1">
    <location>
        <begin position="54"/>
        <end position="80"/>
    </location>
</feature>